<accession>A0A3N5Y3J9</accession>
<dbReference type="RefSeq" id="WP_124026628.1">
    <property type="nucleotide sequence ID" value="NZ_JBHRSN010000005.1"/>
</dbReference>
<keyword evidence="3" id="KW-1185">Reference proteome</keyword>
<sequence length="122" mass="13881">MKIVFAILLSTSLSLLSQSAHAMRCNSRLAMEGDSSFHFKKICGEPAHIERHTVYRSRSVHQNTKRLSDRGNVAHKLGITHAQEVAIHVEIWTYNFGPNRFMREVRFENGVAKSIQLKGKGY</sequence>
<proteinExistence type="predicted"/>
<dbReference type="AlphaFoldDB" id="A0A3N5Y3J9"/>
<dbReference type="EMBL" id="RPOK01000001">
    <property type="protein sequence ID" value="RPJ68627.1"/>
    <property type="molecule type" value="Genomic_DNA"/>
</dbReference>
<feature type="chain" id="PRO_5018060852" evidence="1">
    <location>
        <begin position="23"/>
        <end position="122"/>
    </location>
</feature>
<feature type="signal peptide" evidence="1">
    <location>
        <begin position="1"/>
        <end position="22"/>
    </location>
</feature>
<organism evidence="2 3">
    <name type="scientific">Alteromonas sediminis</name>
    <dbReference type="NCBI Taxonomy" id="2259342"/>
    <lineage>
        <taxon>Bacteria</taxon>
        <taxon>Pseudomonadati</taxon>
        <taxon>Pseudomonadota</taxon>
        <taxon>Gammaproteobacteria</taxon>
        <taxon>Alteromonadales</taxon>
        <taxon>Alteromonadaceae</taxon>
        <taxon>Alteromonas/Salinimonas group</taxon>
        <taxon>Alteromonas</taxon>
    </lineage>
</organism>
<dbReference type="OrthoDB" id="8906462at2"/>
<dbReference type="InterPro" id="IPR021268">
    <property type="entry name" value="DUF2845"/>
</dbReference>
<evidence type="ECO:0000256" key="1">
    <source>
        <dbReference type="SAM" id="SignalP"/>
    </source>
</evidence>
<evidence type="ECO:0000313" key="2">
    <source>
        <dbReference type="EMBL" id="RPJ68627.1"/>
    </source>
</evidence>
<reference evidence="2 3" key="1">
    <citation type="submission" date="2018-11" db="EMBL/GenBank/DDBJ databases">
        <authorList>
            <person name="Ye M.-Q."/>
            <person name="Du Z.-J."/>
        </authorList>
    </citation>
    <scope>NUCLEOTIDE SEQUENCE [LARGE SCALE GENOMIC DNA]</scope>
    <source>
        <strain evidence="2 3">U0105</strain>
    </source>
</reference>
<dbReference type="Proteomes" id="UP000275281">
    <property type="component" value="Unassembled WGS sequence"/>
</dbReference>
<gene>
    <name evidence="2" type="ORF">DRW07_04285</name>
</gene>
<name>A0A3N5Y3J9_9ALTE</name>
<dbReference type="Pfam" id="PF11006">
    <property type="entry name" value="DUF2845"/>
    <property type="match status" value="1"/>
</dbReference>
<comment type="caution">
    <text evidence="2">The sequence shown here is derived from an EMBL/GenBank/DDBJ whole genome shotgun (WGS) entry which is preliminary data.</text>
</comment>
<evidence type="ECO:0000313" key="3">
    <source>
        <dbReference type="Proteomes" id="UP000275281"/>
    </source>
</evidence>
<keyword evidence="1" id="KW-0732">Signal</keyword>
<protein>
    <submittedName>
        <fullName evidence="2">DUF2845 domain-containing protein</fullName>
    </submittedName>
</protein>